<evidence type="ECO:0000256" key="1">
    <source>
        <dbReference type="SAM" id="MobiDB-lite"/>
    </source>
</evidence>
<keyword evidence="3" id="KW-1185">Reference proteome</keyword>
<dbReference type="AlphaFoldDB" id="A0A6G1H4M8"/>
<dbReference type="Proteomes" id="UP000800041">
    <property type="component" value="Unassembled WGS sequence"/>
</dbReference>
<reference evidence="2" key="1">
    <citation type="journal article" date="2020" name="Stud. Mycol.">
        <title>101 Dothideomycetes genomes: a test case for predicting lifestyles and emergence of pathogens.</title>
        <authorList>
            <person name="Haridas S."/>
            <person name="Albert R."/>
            <person name="Binder M."/>
            <person name="Bloem J."/>
            <person name="Labutti K."/>
            <person name="Salamov A."/>
            <person name="Andreopoulos B."/>
            <person name="Baker S."/>
            <person name="Barry K."/>
            <person name="Bills G."/>
            <person name="Bluhm B."/>
            <person name="Cannon C."/>
            <person name="Castanera R."/>
            <person name="Culley D."/>
            <person name="Daum C."/>
            <person name="Ezra D."/>
            <person name="Gonzalez J."/>
            <person name="Henrissat B."/>
            <person name="Kuo A."/>
            <person name="Liang C."/>
            <person name="Lipzen A."/>
            <person name="Lutzoni F."/>
            <person name="Magnuson J."/>
            <person name="Mondo S."/>
            <person name="Nolan M."/>
            <person name="Ohm R."/>
            <person name="Pangilinan J."/>
            <person name="Park H.-J."/>
            <person name="Ramirez L."/>
            <person name="Alfaro M."/>
            <person name="Sun H."/>
            <person name="Tritt A."/>
            <person name="Yoshinaga Y."/>
            <person name="Zwiers L.-H."/>
            <person name="Turgeon B."/>
            <person name="Goodwin S."/>
            <person name="Spatafora J."/>
            <person name="Crous P."/>
            <person name="Grigoriev I."/>
        </authorList>
    </citation>
    <scope>NUCLEOTIDE SEQUENCE</scope>
    <source>
        <strain evidence="2">CBS 113979</strain>
    </source>
</reference>
<accession>A0A6G1H4M8</accession>
<sequence>MPHSSSWPAGSHLRVYIQRAGFLKASLSNTSLQNETTESSSPTSSLHPSRAIIKSHNRCFNHYHCVSYHRQSSGNNRASLTIHPHQHQPEAPEPPISRSHSPSLTSTIRPPTGPATWRDRHRPADHHDQKAMCYSSMQHSCGATVRRQSLTCSCPNKQSDSTCSISCGSCGVCAARRDAAALSSSTNAQPQPATGGQR</sequence>
<organism evidence="2 3">
    <name type="scientific">Aulographum hederae CBS 113979</name>
    <dbReference type="NCBI Taxonomy" id="1176131"/>
    <lineage>
        <taxon>Eukaryota</taxon>
        <taxon>Fungi</taxon>
        <taxon>Dikarya</taxon>
        <taxon>Ascomycota</taxon>
        <taxon>Pezizomycotina</taxon>
        <taxon>Dothideomycetes</taxon>
        <taxon>Pleosporomycetidae</taxon>
        <taxon>Aulographales</taxon>
        <taxon>Aulographaceae</taxon>
    </lineage>
</organism>
<feature type="region of interest" description="Disordered" evidence="1">
    <location>
        <begin position="75"/>
        <end position="124"/>
    </location>
</feature>
<proteinExistence type="predicted"/>
<evidence type="ECO:0000313" key="3">
    <source>
        <dbReference type="Proteomes" id="UP000800041"/>
    </source>
</evidence>
<protein>
    <submittedName>
        <fullName evidence="2">Uncharacterized protein</fullName>
    </submittedName>
</protein>
<name>A0A6G1H4M8_9PEZI</name>
<evidence type="ECO:0000313" key="2">
    <source>
        <dbReference type="EMBL" id="KAF1987959.1"/>
    </source>
</evidence>
<gene>
    <name evidence="2" type="ORF">K402DRAFT_37739</name>
</gene>
<dbReference type="EMBL" id="ML977150">
    <property type="protein sequence ID" value="KAF1987959.1"/>
    <property type="molecule type" value="Genomic_DNA"/>
</dbReference>
<feature type="compositionally biased region" description="Polar residues" evidence="1">
    <location>
        <begin position="98"/>
        <end position="109"/>
    </location>
</feature>